<dbReference type="Proteomes" id="UP000266861">
    <property type="component" value="Unassembled WGS sequence"/>
</dbReference>
<evidence type="ECO:0000313" key="2">
    <source>
        <dbReference type="Proteomes" id="UP000266861"/>
    </source>
</evidence>
<comment type="caution">
    <text evidence="1">The sequence shown here is derived from an EMBL/GenBank/DDBJ whole genome shotgun (WGS) entry which is preliminary data.</text>
</comment>
<name>A0A397GVT7_9GLOM</name>
<protein>
    <submittedName>
        <fullName evidence="1">Uncharacterized protein</fullName>
    </submittedName>
</protein>
<gene>
    <name evidence="1" type="ORF">Glove_421g65</name>
</gene>
<evidence type="ECO:0000313" key="1">
    <source>
        <dbReference type="EMBL" id="RHZ54935.1"/>
    </source>
</evidence>
<reference evidence="1 2" key="1">
    <citation type="submission" date="2018-08" db="EMBL/GenBank/DDBJ databases">
        <title>Genome and evolution of the arbuscular mycorrhizal fungus Diversispora epigaea (formerly Glomus versiforme) and its bacterial endosymbionts.</title>
        <authorList>
            <person name="Sun X."/>
            <person name="Fei Z."/>
            <person name="Harrison M."/>
        </authorList>
    </citation>
    <scope>NUCLEOTIDE SEQUENCE [LARGE SCALE GENOMIC DNA]</scope>
    <source>
        <strain evidence="1 2">IT104</strain>
    </source>
</reference>
<dbReference type="AlphaFoldDB" id="A0A397GVT7"/>
<keyword evidence="2" id="KW-1185">Reference proteome</keyword>
<accession>A0A397GVT7</accession>
<dbReference type="EMBL" id="PQFF01000373">
    <property type="protein sequence ID" value="RHZ54935.1"/>
    <property type="molecule type" value="Genomic_DNA"/>
</dbReference>
<organism evidence="1 2">
    <name type="scientific">Diversispora epigaea</name>
    <dbReference type="NCBI Taxonomy" id="1348612"/>
    <lineage>
        <taxon>Eukaryota</taxon>
        <taxon>Fungi</taxon>
        <taxon>Fungi incertae sedis</taxon>
        <taxon>Mucoromycota</taxon>
        <taxon>Glomeromycotina</taxon>
        <taxon>Glomeromycetes</taxon>
        <taxon>Diversisporales</taxon>
        <taxon>Diversisporaceae</taxon>
        <taxon>Diversispora</taxon>
    </lineage>
</organism>
<sequence length="64" mass="7065">MNVNSDIFTLNSLKLELSQMLCMHHGTDVTLQPDDVFGKHSFKISADGPIIDGEHKAELLEVIA</sequence>
<proteinExistence type="predicted"/>